<dbReference type="InterPro" id="IPR001626">
    <property type="entry name" value="ABC_TroCD"/>
</dbReference>
<dbReference type="EMBL" id="BBLT01000009">
    <property type="protein sequence ID" value="GAL86814.1"/>
    <property type="molecule type" value="Genomic_DNA"/>
</dbReference>
<proteinExistence type="inferred from homology"/>
<protein>
    <submittedName>
        <fullName evidence="10">Iron ABC transporter</fullName>
    </submittedName>
</protein>
<feature type="transmembrane region" description="Helical" evidence="9">
    <location>
        <begin position="255"/>
        <end position="274"/>
    </location>
</feature>
<dbReference type="OrthoDB" id="9788905at2"/>
<dbReference type="GO" id="GO:0010043">
    <property type="term" value="P:response to zinc ion"/>
    <property type="evidence" value="ECO:0007669"/>
    <property type="project" value="TreeGrafter"/>
</dbReference>
<keyword evidence="6 9" id="KW-1133">Transmembrane helix</keyword>
<dbReference type="PANTHER" id="PTHR30477:SF8">
    <property type="entry name" value="METAL TRANSPORT SYSTEM MEMBRANE PROTEIN CT_070-RELATED"/>
    <property type="match status" value="1"/>
</dbReference>
<evidence type="ECO:0000256" key="8">
    <source>
        <dbReference type="RuleBase" id="RU003943"/>
    </source>
</evidence>
<keyword evidence="11" id="KW-1185">Reference proteome</keyword>
<feature type="transmembrane region" description="Helical" evidence="9">
    <location>
        <begin position="57"/>
        <end position="77"/>
    </location>
</feature>
<evidence type="ECO:0000256" key="2">
    <source>
        <dbReference type="ARBA" id="ARBA00008034"/>
    </source>
</evidence>
<keyword evidence="7 9" id="KW-0472">Membrane</keyword>
<keyword evidence="5 8" id="KW-0812">Transmembrane</keyword>
<dbReference type="CDD" id="cd06550">
    <property type="entry name" value="TM_ABC_iron-siderophores_like"/>
    <property type="match status" value="1"/>
</dbReference>
<dbReference type="Proteomes" id="UP000030185">
    <property type="component" value="Unassembled WGS sequence"/>
</dbReference>
<evidence type="ECO:0000313" key="11">
    <source>
        <dbReference type="Proteomes" id="UP000030185"/>
    </source>
</evidence>
<feature type="transmembrane region" description="Helical" evidence="9">
    <location>
        <begin position="174"/>
        <end position="198"/>
    </location>
</feature>
<dbReference type="AlphaFoldDB" id="A0A098LK31"/>
<accession>A0A098LK31</accession>
<dbReference type="eggNOG" id="COG1108">
    <property type="taxonomic scope" value="Bacteria"/>
</dbReference>
<dbReference type="RefSeq" id="WP_045467277.1">
    <property type="nucleotide sequence ID" value="NZ_BBLT01000009.1"/>
</dbReference>
<feature type="transmembrane region" description="Helical" evidence="9">
    <location>
        <begin position="230"/>
        <end position="249"/>
    </location>
</feature>
<dbReference type="Gene3D" id="1.10.3470.10">
    <property type="entry name" value="ABC transporter involved in vitamin B12 uptake, BtuC"/>
    <property type="match status" value="1"/>
</dbReference>
<dbReference type="STRING" id="153721.MYP_4044"/>
<feature type="transmembrane region" description="Helical" evidence="9">
    <location>
        <begin position="89"/>
        <end position="108"/>
    </location>
</feature>
<evidence type="ECO:0000256" key="5">
    <source>
        <dbReference type="ARBA" id="ARBA00022692"/>
    </source>
</evidence>
<organism evidence="10 11">
    <name type="scientific">Sporocytophaga myxococcoides</name>
    <dbReference type="NCBI Taxonomy" id="153721"/>
    <lineage>
        <taxon>Bacteria</taxon>
        <taxon>Pseudomonadati</taxon>
        <taxon>Bacteroidota</taxon>
        <taxon>Cytophagia</taxon>
        <taxon>Cytophagales</taxon>
        <taxon>Cytophagaceae</taxon>
        <taxon>Sporocytophaga</taxon>
    </lineage>
</organism>
<keyword evidence="3 8" id="KW-0813">Transport</keyword>
<evidence type="ECO:0000313" key="10">
    <source>
        <dbReference type="EMBL" id="GAL86814.1"/>
    </source>
</evidence>
<dbReference type="PANTHER" id="PTHR30477">
    <property type="entry name" value="ABC-TRANSPORTER METAL-BINDING PROTEIN"/>
    <property type="match status" value="1"/>
</dbReference>
<feature type="transmembrane region" description="Helical" evidence="9">
    <location>
        <begin position="204"/>
        <end position="223"/>
    </location>
</feature>
<comment type="subcellular location">
    <subcellularLocation>
        <location evidence="1 8">Cell membrane</location>
        <topology evidence="1 8">Multi-pass membrane protein</topology>
    </subcellularLocation>
</comment>
<gene>
    <name evidence="10" type="ORF">MYP_4044</name>
</gene>
<dbReference type="InterPro" id="IPR037294">
    <property type="entry name" value="ABC_BtuC-like"/>
</dbReference>
<comment type="similarity">
    <text evidence="2 8">Belongs to the ABC-3 integral membrane protein family.</text>
</comment>
<sequence>MSSFWIILTGALVAVTCSLLGCYLILRRMAMVGDAISHAVLPGIVLAFLISGSRQTIPMLIGAGILGILTTFLIEFLHKKARLQEDASIGVTFTWLFALGVILISVFANKVDIDQECVLYGEIAYVPLDVWITDSGLNLGPQAIWIMGSILVLVLITILTSYKELLVTTFDPSYAAAIGYSTALWHYILMSMVSLATVASFESVGAILVVAFLIVPAATAYLLTDRFELMLVWAGIFGILSSISGYVLATQIDGSIAGAMATMTGVIFALAFIFSPRYGLFRKKNQTYKTGMIIEESKGRISFKNQ</sequence>
<name>A0A098LK31_9BACT</name>
<reference evidence="10 11" key="1">
    <citation type="submission" date="2014-09" db="EMBL/GenBank/DDBJ databases">
        <title>Sporocytophaga myxococcoides PG-01 genome sequencing.</title>
        <authorList>
            <person name="Liu L."/>
            <person name="Gao P.J."/>
            <person name="Chen G.J."/>
            <person name="Wang L.S."/>
        </authorList>
    </citation>
    <scope>NUCLEOTIDE SEQUENCE [LARGE SCALE GENOMIC DNA]</scope>
    <source>
        <strain evidence="10 11">PG-01</strain>
    </source>
</reference>
<feature type="transmembrane region" description="Helical" evidence="9">
    <location>
        <begin position="143"/>
        <end position="162"/>
    </location>
</feature>
<evidence type="ECO:0000256" key="6">
    <source>
        <dbReference type="ARBA" id="ARBA00022989"/>
    </source>
</evidence>
<evidence type="ECO:0000256" key="1">
    <source>
        <dbReference type="ARBA" id="ARBA00004651"/>
    </source>
</evidence>
<dbReference type="SUPFAM" id="SSF81345">
    <property type="entry name" value="ABC transporter involved in vitamin B12 uptake, BtuC"/>
    <property type="match status" value="1"/>
</dbReference>
<feature type="transmembrane region" description="Helical" evidence="9">
    <location>
        <begin position="33"/>
        <end position="51"/>
    </location>
</feature>
<dbReference type="GO" id="GO:0043190">
    <property type="term" value="C:ATP-binding cassette (ABC) transporter complex"/>
    <property type="evidence" value="ECO:0007669"/>
    <property type="project" value="InterPro"/>
</dbReference>
<evidence type="ECO:0000256" key="4">
    <source>
        <dbReference type="ARBA" id="ARBA00022475"/>
    </source>
</evidence>
<evidence type="ECO:0000256" key="7">
    <source>
        <dbReference type="ARBA" id="ARBA00023136"/>
    </source>
</evidence>
<feature type="transmembrane region" description="Helical" evidence="9">
    <location>
        <begin position="6"/>
        <end position="26"/>
    </location>
</feature>
<keyword evidence="4" id="KW-1003">Cell membrane</keyword>
<evidence type="ECO:0000256" key="9">
    <source>
        <dbReference type="SAM" id="Phobius"/>
    </source>
</evidence>
<comment type="caution">
    <text evidence="10">The sequence shown here is derived from an EMBL/GenBank/DDBJ whole genome shotgun (WGS) entry which is preliminary data.</text>
</comment>
<evidence type="ECO:0000256" key="3">
    <source>
        <dbReference type="ARBA" id="ARBA00022448"/>
    </source>
</evidence>
<dbReference type="GO" id="GO:0055085">
    <property type="term" value="P:transmembrane transport"/>
    <property type="evidence" value="ECO:0007669"/>
    <property type="project" value="InterPro"/>
</dbReference>
<dbReference type="Pfam" id="PF00950">
    <property type="entry name" value="ABC-3"/>
    <property type="match status" value="1"/>
</dbReference>